<comment type="caution">
    <text evidence="1">The sequence shown here is derived from an EMBL/GenBank/DDBJ whole genome shotgun (WGS) entry which is preliminary data.</text>
</comment>
<gene>
    <name evidence="1" type="ORF">L210DRAFT_3503055</name>
</gene>
<keyword evidence="2" id="KW-1185">Reference proteome</keyword>
<organism evidence="1 2">
    <name type="scientific">Boletus edulis BED1</name>
    <dbReference type="NCBI Taxonomy" id="1328754"/>
    <lineage>
        <taxon>Eukaryota</taxon>
        <taxon>Fungi</taxon>
        <taxon>Dikarya</taxon>
        <taxon>Basidiomycota</taxon>
        <taxon>Agaricomycotina</taxon>
        <taxon>Agaricomycetes</taxon>
        <taxon>Agaricomycetidae</taxon>
        <taxon>Boletales</taxon>
        <taxon>Boletineae</taxon>
        <taxon>Boletaceae</taxon>
        <taxon>Boletoideae</taxon>
        <taxon>Boletus</taxon>
    </lineage>
</organism>
<name>A0AAD4GH32_BOLED</name>
<proteinExistence type="predicted"/>
<reference evidence="1" key="2">
    <citation type="journal article" date="2020" name="Nat. Commun.">
        <title>Large-scale genome sequencing of mycorrhizal fungi provides insights into the early evolution of symbiotic traits.</title>
        <authorList>
            <person name="Miyauchi S."/>
            <person name="Kiss E."/>
            <person name="Kuo A."/>
            <person name="Drula E."/>
            <person name="Kohler A."/>
            <person name="Sanchez-Garcia M."/>
            <person name="Morin E."/>
            <person name="Andreopoulos B."/>
            <person name="Barry K.W."/>
            <person name="Bonito G."/>
            <person name="Buee M."/>
            <person name="Carver A."/>
            <person name="Chen C."/>
            <person name="Cichocki N."/>
            <person name="Clum A."/>
            <person name="Culley D."/>
            <person name="Crous P.W."/>
            <person name="Fauchery L."/>
            <person name="Girlanda M."/>
            <person name="Hayes R.D."/>
            <person name="Keri Z."/>
            <person name="LaButti K."/>
            <person name="Lipzen A."/>
            <person name="Lombard V."/>
            <person name="Magnuson J."/>
            <person name="Maillard F."/>
            <person name="Murat C."/>
            <person name="Nolan M."/>
            <person name="Ohm R.A."/>
            <person name="Pangilinan J."/>
            <person name="Pereira M.F."/>
            <person name="Perotto S."/>
            <person name="Peter M."/>
            <person name="Pfister S."/>
            <person name="Riley R."/>
            <person name="Sitrit Y."/>
            <person name="Stielow J.B."/>
            <person name="Szollosi G."/>
            <person name="Zifcakova L."/>
            <person name="Stursova M."/>
            <person name="Spatafora J.W."/>
            <person name="Tedersoo L."/>
            <person name="Vaario L.M."/>
            <person name="Yamada A."/>
            <person name="Yan M."/>
            <person name="Wang P."/>
            <person name="Xu J."/>
            <person name="Bruns T."/>
            <person name="Baldrian P."/>
            <person name="Vilgalys R."/>
            <person name="Dunand C."/>
            <person name="Henrissat B."/>
            <person name="Grigoriev I.V."/>
            <person name="Hibbett D."/>
            <person name="Nagy L.G."/>
            <person name="Martin F.M."/>
        </authorList>
    </citation>
    <scope>NUCLEOTIDE SEQUENCE</scope>
    <source>
        <strain evidence="1">BED1</strain>
    </source>
</reference>
<dbReference type="AlphaFoldDB" id="A0AAD4GH32"/>
<accession>A0AAD4GH32</accession>
<sequence length="185" mass="20829">MYPSDWMPHSETDMLPAKTTLSVVDIRLCQKEVIWIEVMFRCEGLGCPGKSCIHLEHHDVNHSVNARDAKRREAQSYITWNSAWFASFFKTMSTTLTNDADADIISQLMHVVQAGKEKKLLPERGNGDAILPVDIGRFIRGSRGEAILKSTSTHQSFWIQYYSPLASRDPSQTNLPNTSLAPAYS</sequence>
<reference evidence="1" key="1">
    <citation type="submission" date="2019-10" db="EMBL/GenBank/DDBJ databases">
        <authorList>
            <consortium name="DOE Joint Genome Institute"/>
            <person name="Kuo A."/>
            <person name="Miyauchi S."/>
            <person name="Kiss E."/>
            <person name="Drula E."/>
            <person name="Kohler A."/>
            <person name="Sanchez-Garcia M."/>
            <person name="Andreopoulos B."/>
            <person name="Barry K.W."/>
            <person name="Bonito G."/>
            <person name="Buee M."/>
            <person name="Carver A."/>
            <person name="Chen C."/>
            <person name="Cichocki N."/>
            <person name="Clum A."/>
            <person name="Culley D."/>
            <person name="Crous P.W."/>
            <person name="Fauchery L."/>
            <person name="Girlanda M."/>
            <person name="Hayes R."/>
            <person name="Keri Z."/>
            <person name="LaButti K."/>
            <person name="Lipzen A."/>
            <person name="Lombard V."/>
            <person name="Magnuson J."/>
            <person name="Maillard F."/>
            <person name="Morin E."/>
            <person name="Murat C."/>
            <person name="Nolan M."/>
            <person name="Ohm R."/>
            <person name="Pangilinan J."/>
            <person name="Pereira M."/>
            <person name="Perotto S."/>
            <person name="Peter M."/>
            <person name="Riley R."/>
            <person name="Sitrit Y."/>
            <person name="Stielow B."/>
            <person name="Szollosi G."/>
            <person name="Zifcakova L."/>
            <person name="Stursova M."/>
            <person name="Spatafora J.W."/>
            <person name="Tedersoo L."/>
            <person name="Vaario L.-M."/>
            <person name="Yamada A."/>
            <person name="Yan M."/>
            <person name="Wang P."/>
            <person name="Xu J."/>
            <person name="Bruns T."/>
            <person name="Baldrian P."/>
            <person name="Vilgalys R."/>
            <person name="Henrissat B."/>
            <person name="Grigoriev I.V."/>
            <person name="Hibbett D."/>
            <person name="Nagy L.G."/>
            <person name="Martin F.M."/>
        </authorList>
    </citation>
    <scope>NUCLEOTIDE SEQUENCE</scope>
    <source>
        <strain evidence="1">BED1</strain>
    </source>
</reference>
<evidence type="ECO:0000313" key="2">
    <source>
        <dbReference type="Proteomes" id="UP001194468"/>
    </source>
</evidence>
<protein>
    <submittedName>
        <fullName evidence="1">Uncharacterized protein</fullName>
    </submittedName>
</protein>
<dbReference type="Proteomes" id="UP001194468">
    <property type="component" value="Unassembled WGS sequence"/>
</dbReference>
<evidence type="ECO:0000313" key="1">
    <source>
        <dbReference type="EMBL" id="KAF8443267.1"/>
    </source>
</evidence>
<dbReference type="EMBL" id="WHUW01000008">
    <property type="protein sequence ID" value="KAF8443267.1"/>
    <property type="molecule type" value="Genomic_DNA"/>
</dbReference>